<name>W9GYN6_9PROT</name>
<dbReference type="EMBL" id="AVFL01000015">
    <property type="protein sequence ID" value="EWY38934.1"/>
    <property type="molecule type" value="Genomic_DNA"/>
</dbReference>
<dbReference type="Gene3D" id="3.40.630.30">
    <property type="match status" value="1"/>
</dbReference>
<dbReference type="STRING" id="1385369.N825_10685"/>
<dbReference type="Pfam" id="PF00583">
    <property type="entry name" value="Acetyltransf_1"/>
    <property type="match status" value="1"/>
</dbReference>
<dbReference type="AlphaFoldDB" id="W9GYN6"/>
<keyword evidence="3" id="KW-1185">Reference proteome</keyword>
<evidence type="ECO:0000313" key="2">
    <source>
        <dbReference type="EMBL" id="EWY38934.1"/>
    </source>
</evidence>
<dbReference type="PANTHER" id="PTHR43305:SF1">
    <property type="entry name" value="FAMILY N-ACETYLTRANSFERASE, PUTATIVE (AFU_ORTHOLOGUE AFUA_2G01380)-RELATED"/>
    <property type="match status" value="1"/>
</dbReference>
<dbReference type="GO" id="GO:0016747">
    <property type="term" value="F:acyltransferase activity, transferring groups other than amino-acyl groups"/>
    <property type="evidence" value="ECO:0007669"/>
    <property type="project" value="InterPro"/>
</dbReference>
<dbReference type="CDD" id="cd04301">
    <property type="entry name" value="NAT_SF"/>
    <property type="match status" value="1"/>
</dbReference>
<reference evidence="2 3" key="1">
    <citation type="submission" date="2013-08" db="EMBL/GenBank/DDBJ databases">
        <title>The genome sequence of Skermanella stibiiresistens.</title>
        <authorList>
            <person name="Zhu W."/>
            <person name="Wang G."/>
        </authorList>
    </citation>
    <scope>NUCLEOTIDE SEQUENCE [LARGE SCALE GENOMIC DNA]</scope>
    <source>
        <strain evidence="2 3">SB22</strain>
    </source>
</reference>
<proteinExistence type="predicted"/>
<accession>W9GYN6</accession>
<dbReference type="InterPro" id="IPR000182">
    <property type="entry name" value="GNAT_dom"/>
</dbReference>
<gene>
    <name evidence="2" type="ORF">N825_10685</name>
</gene>
<sequence>MIETTISEVQDEDDRAATRALLMDYGRALDFAICFAGFEREVEALPGLWLLARAGGGPVGVVGIAPDADGGCELKRLFVRDGQRGSGLGRRLCQAALDAARAKGHASIHLETLPSMAAALALYRSMGFEPRAVQPAVASDGIIQLEKRL</sequence>
<dbReference type="OrthoDB" id="2436196at2"/>
<dbReference type="PANTHER" id="PTHR43305">
    <property type="entry name" value="FAMILY N-ACETYLTRANSFERASE, PUTATIVE (AFU_ORTHOLOGUE AFUA_2G01380)-RELATED"/>
    <property type="match status" value="1"/>
</dbReference>
<feature type="domain" description="N-acetyltransferase" evidence="1">
    <location>
        <begin position="4"/>
        <end position="149"/>
    </location>
</feature>
<organism evidence="2 3">
    <name type="scientific">Skermanella stibiiresistens SB22</name>
    <dbReference type="NCBI Taxonomy" id="1385369"/>
    <lineage>
        <taxon>Bacteria</taxon>
        <taxon>Pseudomonadati</taxon>
        <taxon>Pseudomonadota</taxon>
        <taxon>Alphaproteobacteria</taxon>
        <taxon>Rhodospirillales</taxon>
        <taxon>Azospirillaceae</taxon>
        <taxon>Skermanella</taxon>
    </lineage>
</organism>
<dbReference type="RefSeq" id="WP_051512657.1">
    <property type="nucleotide sequence ID" value="NZ_AVFL01000015.1"/>
</dbReference>
<dbReference type="Proteomes" id="UP000019486">
    <property type="component" value="Unassembled WGS sequence"/>
</dbReference>
<evidence type="ECO:0000259" key="1">
    <source>
        <dbReference type="PROSITE" id="PS51186"/>
    </source>
</evidence>
<protein>
    <submittedName>
        <fullName evidence="2">Acetyltransferase</fullName>
    </submittedName>
</protein>
<dbReference type="SUPFAM" id="SSF55729">
    <property type="entry name" value="Acyl-CoA N-acyltransferases (Nat)"/>
    <property type="match status" value="1"/>
</dbReference>
<dbReference type="InterPro" id="IPR016181">
    <property type="entry name" value="Acyl_CoA_acyltransferase"/>
</dbReference>
<dbReference type="InterPro" id="IPR052777">
    <property type="entry name" value="Acetyltransferase_Enz"/>
</dbReference>
<keyword evidence="2" id="KW-0808">Transferase</keyword>
<dbReference type="PROSITE" id="PS51186">
    <property type="entry name" value="GNAT"/>
    <property type="match status" value="1"/>
</dbReference>
<evidence type="ECO:0000313" key="3">
    <source>
        <dbReference type="Proteomes" id="UP000019486"/>
    </source>
</evidence>
<comment type="caution">
    <text evidence="2">The sequence shown here is derived from an EMBL/GenBank/DDBJ whole genome shotgun (WGS) entry which is preliminary data.</text>
</comment>